<evidence type="ECO:0000313" key="4">
    <source>
        <dbReference type="Proteomes" id="UP000294418"/>
    </source>
</evidence>
<dbReference type="PANTHER" id="PTHR21666">
    <property type="entry name" value="PEPTIDASE-RELATED"/>
    <property type="match status" value="1"/>
</dbReference>
<dbReference type="PROSITE" id="PS51257">
    <property type="entry name" value="PROKAR_LIPOPROTEIN"/>
    <property type="match status" value="1"/>
</dbReference>
<dbReference type="InterPro" id="IPR011055">
    <property type="entry name" value="Dup_hybrid_motif"/>
</dbReference>
<evidence type="ECO:0000313" key="3">
    <source>
        <dbReference type="EMBL" id="VFP84033.1"/>
    </source>
</evidence>
<dbReference type="SUPFAM" id="SSF51261">
    <property type="entry name" value="Duplicated hybrid motif"/>
    <property type="match status" value="1"/>
</dbReference>
<gene>
    <name evidence="3" type="primary">nlpD</name>
    <name evidence="3" type="ORF">ERCILAFE3058_139</name>
</gene>
<dbReference type="Proteomes" id="UP000294418">
    <property type="component" value="Chromosome"/>
</dbReference>
<dbReference type="GO" id="GO:0004222">
    <property type="term" value="F:metalloendopeptidase activity"/>
    <property type="evidence" value="ECO:0007669"/>
    <property type="project" value="TreeGrafter"/>
</dbReference>
<dbReference type="SMART" id="SM00257">
    <property type="entry name" value="LysM"/>
    <property type="match status" value="1"/>
</dbReference>
<reference evidence="3 4" key="1">
    <citation type="submission" date="2019-02" db="EMBL/GenBank/DDBJ databases">
        <authorList>
            <person name="Manzano-Marin A."/>
            <person name="Manzano-Marin A."/>
        </authorList>
    </citation>
    <scope>NUCLEOTIDE SEQUENCE [LARGE SCALE GENOMIC DNA]</scope>
    <source>
        <strain evidence="3 4">ErCilaricifoliae</strain>
    </source>
</reference>
<dbReference type="GO" id="GO:0009279">
    <property type="term" value="C:cell outer membrane"/>
    <property type="evidence" value="ECO:0007669"/>
    <property type="project" value="TreeGrafter"/>
</dbReference>
<dbReference type="InterPro" id="IPR016047">
    <property type="entry name" value="M23ase_b-sheet_dom"/>
</dbReference>
<dbReference type="CDD" id="cd12797">
    <property type="entry name" value="M23_peptidase"/>
    <property type="match status" value="1"/>
</dbReference>
<dbReference type="OrthoDB" id="9795421at2"/>
<accession>A0A451DC90</accession>
<dbReference type="PANTHER" id="PTHR21666:SF263">
    <property type="entry name" value="MUREIN HYDROLASE ACTIVATOR NLPD"/>
    <property type="match status" value="1"/>
</dbReference>
<dbReference type="InterPro" id="IPR036779">
    <property type="entry name" value="LysM_dom_sf"/>
</dbReference>
<name>A0A451DC90_9GAMM</name>
<keyword evidence="3" id="KW-0378">Hydrolase</keyword>
<dbReference type="InterPro" id="IPR050570">
    <property type="entry name" value="Cell_wall_metabolism_enzyme"/>
</dbReference>
<evidence type="ECO:0000259" key="2">
    <source>
        <dbReference type="PROSITE" id="PS51782"/>
    </source>
</evidence>
<dbReference type="EMBL" id="LR217720">
    <property type="protein sequence ID" value="VFP84033.1"/>
    <property type="molecule type" value="Genomic_DNA"/>
</dbReference>
<evidence type="ECO:0000256" key="1">
    <source>
        <dbReference type="ARBA" id="ARBA00038420"/>
    </source>
</evidence>
<feature type="domain" description="LysM" evidence="2">
    <location>
        <begin position="108"/>
        <end position="152"/>
    </location>
</feature>
<dbReference type="Pfam" id="PF01551">
    <property type="entry name" value="Peptidase_M23"/>
    <property type="match status" value="1"/>
</dbReference>
<dbReference type="RefSeq" id="WP_157989578.1">
    <property type="nucleotide sequence ID" value="NZ_LR217720.1"/>
</dbReference>
<organism evidence="3 4">
    <name type="scientific">Candidatus Erwinia haradaeae</name>
    <dbReference type="NCBI Taxonomy" id="1922217"/>
    <lineage>
        <taxon>Bacteria</taxon>
        <taxon>Pseudomonadati</taxon>
        <taxon>Pseudomonadota</taxon>
        <taxon>Gammaproteobacteria</taxon>
        <taxon>Enterobacterales</taxon>
        <taxon>Erwiniaceae</taxon>
        <taxon>Erwinia</taxon>
    </lineage>
</organism>
<dbReference type="Pfam" id="PF01476">
    <property type="entry name" value="LysM"/>
    <property type="match status" value="1"/>
</dbReference>
<protein>
    <submittedName>
        <fullName evidence="3">Murein hydrolase activator NlpD</fullName>
    </submittedName>
</protein>
<dbReference type="InterPro" id="IPR018392">
    <property type="entry name" value="LysM"/>
</dbReference>
<dbReference type="Gene3D" id="3.10.350.10">
    <property type="entry name" value="LysM domain"/>
    <property type="match status" value="1"/>
</dbReference>
<dbReference type="NCBIfam" id="NF008123">
    <property type="entry name" value="PRK10871.1"/>
    <property type="match status" value="1"/>
</dbReference>
<dbReference type="GO" id="GO:0032153">
    <property type="term" value="C:cell division site"/>
    <property type="evidence" value="ECO:0007669"/>
    <property type="project" value="TreeGrafter"/>
</dbReference>
<dbReference type="Gene3D" id="2.70.70.10">
    <property type="entry name" value="Glucose Permease (Domain IIA)"/>
    <property type="match status" value="1"/>
</dbReference>
<proteinExistence type="inferred from homology"/>
<dbReference type="PROSITE" id="PS51782">
    <property type="entry name" value="LYSM"/>
    <property type="match status" value="1"/>
</dbReference>
<sequence precursor="true">MKLPHITTCVLVVLALTGCSKHYNTPTPVNRAYSNILKTTDLYYNDTNRINKNNTNSNDMLRNMPVYALHREFNTLKINYTQNVITKKNHVVYAHEYNHALKGVYAKKYYIVHPGDTLFYIAWITGDNIYDLAKRNHIPIPYNLSIGQKLQVSSKKNTEISAHQTIALTKNRHKQDPTLTFSSTVPALNHIHSLQLMHAKTHINTTHSKNITITHHDKIAPLVNKKTAQKKFINKSITQAIPQHTSLVHKWNWPTDGKIINSFSSSEGGNKGIDIAGTYGNFVVSAAYGRVVYISNALRGYGNLIIIKHDNNYLSAYAHNAYVCVQDKQIVQLGQKIATMGNTGTSSVRLHFEIRYKGKPVNPLLYLPPR</sequence>
<dbReference type="CDD" id="cd00118">
    <property type="entry name" value="LysM"/>
    <property type="match status" value="1"/>
</dbReference>
<comment type="similarity">
    <text evidence="1">Belongs to the E.coli NlpD/Haemophilus LppB family.</text>
</comment>
<dbReference type="AlphaFoldDB" id="A0A451DC90"/>